<proteinExistence type="predicted"/>
<dbReference type="RefSeq" id="WP_135876334.1">
    <property type="nucleotide sequence ID" value="NZ_SRSO01000006.1"/>
</dbReference>
<feature type="transmembrane region" description="Helical" evidence="1">
    <location>
        <begin position="7"/>
        <end position="28"/>
    </location>
</feature>
<keyword evidence="1" id="KW-1133">Transmembrane helix</keyword>
<organism evidence="2 3">
    <name type="scientific">Flavivirga rizhaonensis</name>
    <dbReference type="NCBI Taxonomy" id="2559571"/>
    <lineage>
        <taxon>Bacteria</taxon>
        <taxon>Pseudomonadati</taxon>
        <taxon>Bacteroidota</taxon>
        <taxon>Flavobacteriia</taxon>
        <taxon>Flavobacteriales</taxon>
        <taxon>Flavobacteriaceae</taxon>
        <taxon>Flavivirga</taxon>
    </lineage>
</organism>
<evidence type="ECO:0000256" key="1">
    <source>
        <dbReference type="SAM" id="Phobius"/>
    </source>
</evidence>
<evidence type="ECO:0000313" key="3">
    <source>
        <dbReference type="Proteomes" id="UP000307602"/>
    </source>
</evidence>
<protein>
    <submittedName>
        <fullName evidence="2">Peptidoglycan-binding protein</fullName>
    </submittedName>
</protein>
<keyword evidence="1" id="KW-0812">Transmembrane</keyword>
<gene>
    <name evidence="2" type="ORF">EM932_06340</name>
</gene>
<dbReference type="Gene3D" id="1.10.101.10">
    <property type="entry name" value="PGBD-like superfamily/PGBD"/>
    <property type="match status" value="1"/>
</dbReference>
<dbReference type="InterPro" id="IPR036366">
    <property type="entry name" value="PGBDSf"/>
</dbReference>
<keyword evidence="1" id="KW-0472">Membrane</keyword>
<comment type="caution">
    <text evidence="2">The sequence shown here is derived from an EMBL/GenBank/DDBJ whole genome shotgun (WGS) entry which is preliminary data.</text>
</comment>
<evidence type="ECO:0000313" key="2">
    <source>
        <dbReference type="EMBL" id="TGV03640.1"/>
    </source>
</evidence>
<sequence length="160" mass="18094">MISRKTIVRTGFFLGSFLSIGIIAYHLFKDKKHTISETEIELPKTKDIDNSTKNKDTRKPSPKTVVSEKKAVSKVIALQVSSPVIQPIADEFPLRLGSQGKRVERLQIYLLRNYGWAGIVTGKFDAKTEERVKKHLKVEEVDQALFENLKLNESSSPKNP</sequence>
<dbReference type="OrthoDB" id="1164974at2"/>
<dbReference type="SUPFAM" id="SSF47090">
    <property type="entry name" value="PGBD-like"/>
    <property type="match status" value="1"/>
</dbReference>
<dbReference type="EMBL" id="SRSO01000006">
    <property type="protein sequence ID" value="TGV03640.1"/>
    <property type="molecule type" value="Genomic_DNA"/>
</dbReference>
<accession>A0A4S1DZI4</accession>
<reference evidence="2 3" key="1">
    <citation type="submission" date="2019-04" db="EMBL/GenBank/DDBJ databases">
        <authorList>
            <person name="Liu A."/>
        </authorList>
    </citation>
    <scope>NUCLEOTIDE SEQUENCE [LARGE SCALE GENOMIC DNA]</scope>
    <source>
        <strain evidence="2 3">RZ03</strain>
    </source>
</reference>
<keyword evidence="3" id="KW-1185">Reference proteome</keyword>
<dbReference type="AlphaFoldDB" id="A0A4S1DZI4"/>
<name>A0A4S1DZI4_9FLAO</name>
<dbReference type="Proteomes" id="UP000307602">
    <property type="component" value="Unassembled WGS sequence"/>
</dbReference>
<dbReference type="InterPro" id="IPR036365">
    <property type="entry name" value="PGBD-like_sf"/>
</dbReference>